<keyword evidence="9" id="KW-0564">Palmitate</keyword>
<evidence type="ECO:0000256" key="12">
    <source>
        <dbReference type="HAMAP-Rule" id="MF_01811"/>
    </source>
</evidence>
<keyword evidence="6 12" id="KW-0653">Protein transport</keyword>
<dbReference type="GO" id="GO:0032977">
    <property type="term" value="F:membrane insertase activity"/>
    <property type="evidence" value="ECO:0007669"/>
    <property type="project" value="InterPro"/>
</dbReference>
<gene>
    <name evidence="12 14" type="primary">yidC</name>
    <name evidence="14" type="ORF">IEO70_07220</name>
</gene>
<evidence type="ECO:0000256" key="5">
    <source>
        <dbReference type="ARBA" id="ARBA00022729"/>
    </source>
</evidence>
<keyword evidence="2 12" id="KW-0813">Transport</keyword>
<feature type="transmembrane region" description="Helical" evidence="12">
    <location>
        <begin position="146"/>
        <end position="169"/>
    </location>
</feature>
<dbReference type="HAMAP" id="MF_01811">
    <property type="entry name" value="YidC_type2"/>
    <property type="match status" value="1"/>
</dbReference>
<accession>A0A927HA08</accession>
<evidence type="ECO:0000256" key="2">
    <source>
        <dbReference type="ARBA" id="ARBA00022448"/>
    </source>
</evidence>
<evidence type="ECO:0000256" key="8">
    <source>
        <dbReference type="ARBA" id="ARBA00023136"/>
    </source>
</evidence>
<feature type="domain" description="Membrane insertase YidC/Oxa/ALB C-terminal" evidence="13">
    <location>
        <begin position="71"/>
        <end position="260"/>
    </location>
</feature>
<evidence type="ECO:0000256" key="11">
    <source>
        <dbReference type="ARBA" id="ARBA00023288"/>
    </source>
</evidence>
<name>A0A927HA08_9BACI</name>
<evidence type="ECO:0000256" key="9">
    <source>
        <dbReference type="ARBA" id="ARBA00023139"/>
    </source>
</evidence>
<dbReference type="Proteomes" id="UP000602076">
    <property type="component" value="Unassembled WGS sequence"/>
</dbReference>
<dbReference type="Pfam" id="PF02096">
    <property type="entry name" value="60KD_IMP"/>
    <property type="match status" value="1"/>
</dbReference>
<comment type="function">
    <text evidence="12">Required for the insertion and/or proper folding and/or complex formation of integral membrane proteins into the membrane. Involved in integration of membrane proteins that insert both dependently and independently of the Sec translocase complex, as well as at least some lipoproteins.</text>
</comment>
<dbReference type="GO" id="GO:0015031">
    <property type="term" value="P:protein transport"/>
    <property type="evidence" value="ECO:0007669"/>
    <property type="project" value="UniProtKB-KW"/>
</dbReference>
<keyword evidence="3 12" id="KW-1003">Cell membrane</keyword>
<evidence type="ECO:0000256" key="1">
    <source>
        <dbReference type="ARBA" id="ARBA00004651"/>
    </source>
</evidence>
<feature type="transmembrane region" description="Helical" evidence="12">
    <location>
        <begin position="181"/>
        <end position="202"/>
    </location>
</feature>
<evidence type="ECO:0000256" key="7">
    <source>
        <dbReference type="ARBA" id="ARBA00022989"/>
    </source>
</evidence>
<keyword evidence="15" id="KW-1185">Reference proteome</keyword>
<feature type="transmembrane region" description="Helical" evidence="12">
    <location>
        <begin position="70"/>
        <end position="91"/>
    </location>
</feature>
<comment type="similarity">
    <text evidence="12">Belongs to the OXA1/ALB3/YidC family. Type 2 subfamily.</text>
</comment>
<dbReference type="InterPro" id="IPR023060">
    <property type="entry name" value="YidC/YidC1/YidC2_Firmicutes"/>
</dbReference>
<evidence type="ECO:0000256" key="6">
    <source>
        <dbReference type="ARBA" id="ARBA00022927"/>
    </source>
</evidence>
<evidence type="ECO:0000313" key="15">
    <source>
        <dbReference type="Proteomes" id="UP000602076"/>
    </source>
</evidence>
<evidence type="ECO:0000313" key="14">
    <source>
        <dbReference type="EMBL" id="MBD3108155.1"/>
    </source>
</evidence>
<keyword evidence="5 12" id="KW-0732">Signal</keyword>
<reference evidence="14" key="1">
    <citation type="submission" date="2020-09" db="EMBL/GenBank/DDBJ databases">
        <title>Bacillus faecalis sp. nov., a moderately halophilic bacterium isolated from cow faeces.</title>
        <authorList>
            <person name="Jiang L."/>
            <person name="Lee J."/>
        </authorList>
    </citation>
    <scope>NUCLEOTIDE SEQUENCE</scope>
    <source>
        <strain evidence="14">AGMB 02131</strain>
    </source>
</reference>
<keyword evidence="7 12" id="KW-1133">Transmembrane helix</keyword>
<keyword evidence="11" id="KW-0449">Lipoprotein</keyword>
<sequence>MSQKTKRVVSPVFIGLSIIIAVFAASLFAGGEHAFAAATETAEKAGFFQTYFVHPMTIILNTVAGWFGGVFGYSVIVVTLAIRLVLMPLMLKSQKSMMQMREKMTVAQPEIKKIQDRMKTATTTEQKAKIQQETMEVYKKYDINPVASFGGCLPVLIQMPILMGFYYAIRNSPEIADQSFLWFNLGTPDYILALLAAGVYFLQAKLSFIGMTEEQKKQMAMMAYISPIMMGMISFTAPAALPLYWTVGGTFLIIQTYISKKLYSPQPAVLQKIAEK</sequence>
<dbReference type="PRINTS" id="PR00701">
    <property type="entry name" value="60KDINNERMP"/>
</dbReference>
<dbReference type="CDD" id="cd20070">
    <property type="entry name" value="5TM_YidC_Alb3"/>
    <property type="match status" value="1"/>
</dbReference>
<protein>
    <recommendedName>
        <fullName evidence="12">Membrane protein insertase YidC</fullName>
    </recommendedName>
    <alternativeName>
        <fullName evidence="12">Foldase YidC</fullName>
    </alternativeName>
    <alternativeName>
        <fullName evidence="12">Membrane integrase YidC</fullName>
    </alternativeName>
    <alternativeName>
        <fullName evidence="12">Membrane protein YidC</fullName>
    </alternativeName>
</protein>
<keyword evidence="10 12" id="KW-0143">Chaperone</keyword>
<dbReference type="InterPro" id="IPR047196">
    <property type="entry name" value="YidC_ALB_C"/>
</dbReference>
<evidence type="ECO:0000256" key="4">
    <source>
        <dbReference type="ARBA" id="ARBA00022692"/>
    </source>
</evidence>
<keyword evidence="8 12" id="KW-0472">Membrane</keyword>
<evidence type="ECO:0000256" key="10">
    <source>
        <dbReference type="ARBA" id="ARBA00023186"/>
    </source>
</evidence>
<dbReference type="PANTHER" id="PTHR12428">
    <property type="entry name" value="OXA1"/>
    <property type="match status" value="1"/>
</dbReference>
<dbReference type="GO" id="GO:0051205">
    <property type="term" value="P:protein insertion into membrane"/>
    <property type="evidence" value="ECO:0007669"/>
    <property type="project" value="TreeGrafter"/>
</dbReference>
<feature type="transmembrane region" description="Helical" evidence="12">
    <location>
        <begin position="223"/>
        <end position="245"/>
    </location>
</feature>
<dbReference type="RefSeq" id="WP_190997697.1">
    <property type="nucleotide sequence ID" value="NZ_JACXSI010000014.1"/>
</dbReference>
<dbReference type="InterPro" id="IPR001708">
    <property type="entry name" value="YidC/ALB3/OXA1/COX18"/>
</dbReference>
<comment type="subcellular location">
    <subcellularLocation>
        <location evidence="1 12">Cell membrane</location>
        <topology evidence="1 12">Multi-pass membrane protein</topology>
    </subcellularLocation>
</comment>
<evidence type="ECO:0000256" key="3">
    <source>
        <dbReference type="ARBA" id="ARBA00022475"/>
    </source>
</evidence>
<dbReference type="InterPro" id="IPR028055">
    <property type="entry name" value="YidC/Oxa/ALB_C"/>
</dbReference>
<organism evidence="14 15">
    <name type="scientific">Peribacillus faecalis</name>
    <dbReference type="NCBI Taxonomy" id="2772559"/>
    <lineage>
        <taxon>Bacteria</taxon>
        <taxon>Bacillati</taxon>
        <taxon>Bacillota</taxon>
        <taxon>Bacilli</taxon>
        <taxon>Bacillales</taxon>
        <taxon>Bacillaceae</taxon>
        <taxon>Peribacillus</taxon>
    </lineage>
</organism>
<keyword evidence="4 12" id="KW-0812">Transmembrane</keyword>
<comment type="caution">
    <text evidence="14">The sequence shown here is derived from an EMBL/GenBank/DDBJ whole genome shotgun (WGS) entry which is preliminary data.</text>
</comment>
<dbReference type="PANTHER" id="PTHR12428:SF65">
    <property type="entry name" value="CYTOCHROME C OXIDASE ASSEMBLY PROTEIN COX18, MITOCHONDRIAL"/>
    <property type="match status" value="1"/>
</dbReference>
<feature type="transmembrane region" description="Helical" evidence="12">
    <location>
        <begin position="12"/>
        <end position="31"/>
    </location>
</feature>
<dbReference type="NCBIfam" id="TIGR03592">
    <property type="entry name" value="yidC_oxa1_cterm"/>
    <property type="match status" value="1"/>
</dbReference>
<dbReference type="AlphaFoldDB" id="A0A927HA08"/>
<dbReference type="GO" id="GO:0005886">
    <property type="term" value="C:plasma membrane"/>
    <property type="evidence" value="ECO:0007669"/>
    <property type="project" value="UniProtKB-SubCell"/>
</dbReference>
<evidence type="ECO:0000259" key="13">
    <source>
        <dbReference type="Pfam" id="PF02096"/>
    </source>
</evidence>
<dbReference type="EMBL" id="JACXSI010000014">
    <property type="protein sequence ID" value="MBD3108155.1"/>
    <property type="molecule type" value="Genomic_DNA"/>
</dbReference>
<proteinExistence type="inferred from homology"/>